<sequence>MALWLWLEYTGYPNIISTIMQLSDSIVMSLSEEAIMCLDTLGALQNPIAPNGGGSGEILGGGEEGWTYYHKNLDVGNRVWKKLLDIGVTHCGTHVLTCNIYREAGYDAEVNRIRSRIQELGMKKKPDCSIIKVNNQVEEFLARIALIHKHKKFMWWKPKITHITLPFPVSYEHFLGNRRG</sequence>
<proteinExistence type="predicted"/>
<gene>
    <name evidence="1" type="ORF">PIB30_051033</name>
</gene>
<reference evidence="1 2" key="1">
    <citation type="journal article" date="2023" name="Plants (Basel)">
        <title>Bridging the Gap: Combining Genomics and Transcriptomics Approaches to Understand Stylosanthes scabra, an Orphan Legume from the Brazilian Caatinga.</title>
        <authorList>
            <person name="Ferreira-Neto J.R.C."/>
            <person name="da Silva M.D."/>
            <person name="Binneck E."/>
            <person name="de Melo N.F."/>
            <person name="da Silva R.H."/>
            <person name="de Melo A.L.T.M."/>
            <person name="Pandolfi V."/>
            <person name="Bustamante F.O."/>
            <person name="Brasileiro-Vidal A.C."/>
            <person name="Benko-Iseppon A.M."/>
        </authorList>
    </citation>
    <scope>NUCLEOTIDE SEQUENCE [LARGE SCALE GENOMIC DNA]</scope>
    <source>
        <tissue evidence="1">Leaves</tissue>
    </source>
</reference>
<keyword evidence="2" id="KW-1185">Reference proteome</keyword>
<dbReference type="EMBL" id="JASCZI010242012">
    <property type="protein sequence ID" value="MED6209061.1"/>
    <property type="molecule type" value="Genomic_DNA"/>
</dbReference>
<dbReference type="PANTHER" id="PTHR47926">
    <property type="entry name" value="PENTATRICOPEPTIDE REPEAT-CONTAINING PROTEIN"/>
    <property type="match status" value="1"/>
</dbReference>
<comment type="caution">
    <text evidence="1">The sequence shown here is derived from an EMBL/GenBank/DDBJ whole genome shotgun (WGS) entry which is preliminary data.</text>
</comment>
<dbReference type="Pfam" id="PF20431">
    <property type="entry name" value="E_motif"/>
    <property type="match status" value="1"/>
</dbReference>
<organism evidence="1 2">
    <name type="scientific">Stylosanthes scabra</name>
    <dbReference type="NCBI Taxonomy" id="79078"/>
    <lineage>
        <taxon>Eukaryota</taxon>
        <taxon>Viridiplantae</taxon>
        <taxon>Streptophyta</taxon>
        <taxon>Embryophyta</taxon>
        <taxon>Tracheophyta</taxon>
        <taxon>Spermatophyta</taxon>
        <taxon>Magnoliopsida</taxon>
        <taxon>eudicotyledons</taxon>
        <taxon>Gunneridae</taxon>
        <taxon>Pentapetalae</taxon>
        <taxon>rosids</taxon>
        <taxon>fabids</taxon>
        <taxon>Fabales</taxon>
        <taxon>Fabaceae</taxon>
        <taxon>Papilionoideae</taxon>
        <taxon>50 kb inversion clade</taxon>
        <taxon>dalbergioids sensu lato</taxon>
        <taxon>Dalbergieae</taxon>
        <taxon>Pterocarpus clade</taxon>
        <taxon>Stylosanthes</taxon>
    </lineage>
</organism>
<evidence type="ECO:0000313" key="1">
    <source>
        <dbReference type="EMBL" id="MED6209061.1"/>
    </source>
</evidence>
<accession>A0ABU6YGL0</accession>
<evidence type="ECO:0000313" key="2">
    <source>
        <dbReference type="Proteomes" id="UP001341840"/>
    </source>
</evidence>
<dbReference type="Proteomes" id="UP001341840">
    <property type="component" value="Unassembled WGS sequence"/>
</dbReference>
<dbReference type="InterPro" id="IPR046960">
    <property type="entry name" value="PPR_At4g14850-like_plant"/>
</dbReference>
<name>A0ABU6YGL0_9FABA</name>
<protein>
    <submittedName>
        <fullName evidence="1">Uncharacterized protein</fullName>
    </submittedName>
</protein>
<dbReference type="InterPro" id="IPR046848">
    <property type="entry name" value="E_motif"/>
</dbReference>
<dbReference type="PANTHER" id="PTHR47926:SF436">
    <property type="entry name" value="PENTATRICOPEPTIDE REPEAT-CONTAINING PROTEIN ELI1, CHLOROPLASTIC-LIKE ISOFORM X2"/>
    <property type="match status" value="1"/>
</dbReference>